<dbReference type="SUPFAM" id="SSF103473">
    <property type="entry name" value="MFS general substrate transporter"/>
    <property type="match status" value="1"/>
</dbReference>
<dbReference type="InterPro" id="IPR001611">
    <property type="entry name" value="Leu-rich_rpt"/>
</dbReference>
<gene>
    <name evidence="8" type="ORF">FRACYDRAFT_215191</name>
</gene>
<dbReference type="InterPro" id="IPR020846">
    <property type="entry name" value="MFS_dom"/>
</dbReference>
<feature type="transmembrane region" description="Helical" evidence="6">
    <location>
        <begin position="448"/>
        <end position="465"/>
    </location>
</feature>
<dbReference type="PROSITE" id="PS51450">
    <property type="entry name" value="LRR"/>
    <property type="match status" value="1"/>
</dbReference>
<feature type="transmembrane region" description="Helical" evidence="6">
    <location>
        <begin position="157"/>
        <end position="177"/>
    </location>
</feature>
<feature type="region of interest" description="Disordered" evidence="5">
    <location>
        <begin position="279"/>
        <end position="306"/>
    </location>
</feature>
<keyword evidence="3 6" id="KW-1133">Transmembrane helix</keyword>
<dbReference type="InterPro" id="IPR005828">
    <property type="entry name" value="MFS_sugar_transport-like"/>
</dbReference>
<dbReference type="GO" id="GO:0016020">
    <property type="term" value="C:membrane"/>
    <property type="evidence" value="ECO:0007669"/>
    <property type="project" value="UniProtKB-SubCell"/>
</dbReference>
<proteinExistence type="predicted"/>
<feature type="transmembrane region" description="Helical" evidence="6">
    <location>
        <begin position="388"/>
        <end position="409"/>
    </location>
</feature>
<feature type="compositionally biased region" description="Acidic residues" evidence="5">
    <location>
        <begin position="289"/>
        <end position="303"/>
    </location>
</feature>
<keyword evidence="9" id="KW-1185">Reference proteome</keyword>
<name>A0A1E7EJD2_9STRA</name>
<feature type="compositionally biased region" description="Low complexity" evidence="5">
    <location>
        <begin position="279"/>
        <end position="288"/>
    </location>
</feature>
<evidence type="ECO:0000259" key="7">
    <source>
        <dbReference type="PROSITE" id="PS50850"/>
    </source>
</evidence>
<keyword evidence="4 6" id="KW-0472">Membrane</keyword>
<dbReference type="InterPro" id="IPR036259">
    <property type="entry name" value="MFS_trans_sf"/>
</dbReference>
<dbReference type="Proteomes" id="UP000095751">
    <property type="component" value="Unassembled WGS sequence"/>
</dbReference>
<keyword evidence="2 6" id="KW-0812">Transmembrane</keyword>
<dbReference type="PROSITE" id="PS50850">
    <property type="entry name" value="MFS"/>
    <property type="match status" value="1"/>
</dbReference>
<evidence type="ECO:0000256" key="5">
    <source>
        <dbReference type="SAM" id="MobiDB-lite"/>
    </source>
</evidence>
<evidence type="ECO:0000256" key="6">
    <source>
        <dbReference type="SAM" id="Phobius"/>
    </source>
</evidence>
<dbReference type="OrthoDB" id="433512at2759"/>
<evidence type="ECO:0000256" key="3">
    <source>
        <dbReference type="ARBA" id="ARBA00022989"/>
    </source>
</evidence>
<dbReference type="InParanoid" id="A0A1E7EJD2"/>
<feature type="transmembrane region" description="Helical" evidence="6">
    <location>
        <begin position="415"/>
        <end position="436"/>
    </location>
</feature>
<protein>
    <submittedName>
        <fullName evidence="8">MFS general substrate transporter</fullName>
    </submittedName>
</protein>
<evidence type="ECO:0000256" key="2">
    <source>
        <dbReference type="ARBA" id="ARBA00022692"/>
    </source>
</evidence>
<dbReference type="PANTHER" id="PTHR24064">
    <property type="entry name" value="SOLUTE CARRIER FAMILY 22 MEMBER"/>
    <property type="match status" value="1"/>
</dbReference>
<sequence>MLKTTTTSSSHNNNDYTCTNSSAVAGGQVDVDVDVIDVDDNDDISNISDDYYGITTIICPTLCSYITNYFWPGLGLFGESYILFSIGTLTPIWKILYPNCFNNSNNFDNNSDNNNTSSCNPIVIQYSLIYGVLIGIILGMISLGYISNRIGRRNGSIITSFLMCLGSFFLVVLSILFTSSSDDDENDNDNDDAAFSSGDEDVVLLFHGIVLSLFIFGIGVGGEYPLSASLASEKATTIATATATQEEIQQNHRRLGIWCNTLTILLLLSILQIRNNNDANNDANNNANDNEDDGNDDNDDDNNTDTTTYTYTEEQLLLVWRITYIIGSLVLFFVFISRIFYLKESKVWLNNNDNNDSKSNKKETTTNTTALFHQHYGMRLFGASMSWLLWDISFYGNKLFQSIFIVALFDAAASLLQLTSVSFLNATVALIGYYCAAYIIELPWLGRYVYLQSIGFLVTGTLFILCESTAKTTTTKTYLMVSMYLLSSFIGQLGPNCTTFIIPTEIFPTEQRTYAHGICAASGKVGALLAAIVFHFFISSSGGNNNDEQEEDDQQYILFYICGYTSYMACLITVCFLPETNNLNLLELDLQWNNIKQINREQRQQQHQQEQEQQQPIQQQEGTYYSPYNYSYQYYNGPANHPDHLSLYERWIKQKQT</sequence>
<evidence type="ECO:0000313" key="9">
    <source>
        <dbReference type="Proteomes" id="UP000095751"/>
    </source>
</evidence>
<evidence type="ECO:0000313" key="8">
    <source>
        <dbReference type="EMBL" id="OEU05995.1"/>
    </source>
</evidence>
<dbReference type="KEGG" id="fcy:FRACYDRAFT_215191"/>
<dbReference type="Pfam" id="PF00083">
    <property type="entry name" value="Sugar_tr"/>
    <property type="match status" value="2"/>
</dbReference>
<feature type="transmembrane region" description="Helical" evidence="6">
    <location>
        <begin position="514"/>
        <end position="537"/>
    </location>
</feature>
<dbReference type="EMBL" id="KV784436">
    <property type="protein sequence ID" value="OEU05995.1"/>
    <property type="molecule type" value="Genomic_DNA"/>
</dbReference>
<dbReference type="Gene3D" id="1.20.1250.20">
    <property type="entry name" value="MFS general substrate transporter like domains"/>
    <property type="match status" value="1"/>
</dbReference>
<accession>A0A1E7EJD2</accession>
<feature type="transmembrane region" description="Helical" evidence="6">
    <location>
        <begin position="204"/>
        <end position="224"/>
    </location>
</feature>
<feature type="transmembrane region" description="Helical" evidence="6">
    <location>
        <begin position="557"/>
        <end position="577"/>
    </location>
</feature>
<dbReference type="AlphaFoldDB" id="A0A1E7EJD2"/>
<organism evidence="8 9">
    <name type="scientific">Fragilariopsis cylindrus CCMP1102</name>
    <dbReference type="NCBI Taxonomy" id="635003"/>
    <lineage>
        <taxon>Eukaryota</taxon>
        <taxon>Sar</taxon>
        <taxon>Stramenopiles</taxon>
        <taxon>Ochrophyta</taxon>
        <taxon>Bacillariophyta</taxon>
        <taxon>Bacillariophyceae</taxon>
        <taxon>Bacillariophycidae</taxon>
        <taxon>Bacillariales</taxon>
        <taxon>Bacillariaceae</taxon>
        <taxon>Fragilariopsis</taxon>
    </lineage>
</organism>
<feature type="transmembrane region" description="Helical" evidence="6">
    <location>
        <begin position="318"/>
        <end position="341"/>
    </location>
</feature>
<evidence type="ECO:0000256" key="4">
    <source>
        <dbReference type="ARBA" id="ARBA00023136"/>
    </source>
</evidence>
<dbReference type="GO" id="GO:0022857">
    <property type="term" value="F:transmembrane transporter activity"/>
    <property type="evidence" value="ECO:0007669"/>
    <property type="project" value="InterPro"/>
</dbReference>
<comment type="subcellular location">
    <subcellularLocation>
        <location evidence="1">Membrane</location>
        <topology evidence="1">Multi-pass membrane protein</topology>
    </subcellularLocation>
</comment>
<reference evidence="8 9" key="1">
    <citation type="submission" date="2016-09" db="EMBL/GenBank/DDBJ databases">
        <title>Extensive genetic diversity and differential bi-allelic expression allows diatom success in the polar Southern Ocean.</title>
        <authorList>
            <consortium name="DOE Joint Genome Institute"/>
            <person name="Mock T."/>
            <person name="Otillar R.P."/>
            <person name="Strauss J."/>
            <person name="Dupont C."/>
            <person name="Frickenhaus S."/>
            <person name="Maumus F."/>
            <person name="Mcmullan M."/>
            <person name="Sanges R."/>
            <person name="Schmutz J."/>
            <person name="Toseland A."/>
            <person name="Valas R."/>
            <person name="Veluchamy A."/>
            <person name="Ward B.J."/>
            <person name="Allen A."/>
            <person name="Barry K."/>
            <person name="Falciatore A."/>
            <person name="Ferrante M."/>
            <person name="Fortunato A.E."/>
            <person name="Gloeckner G."/>
            <person name="Gruber A."/>
            <person name="Hipkin R."/>
            <person name="Janech M."/>
            <person name="Kroth P."/>
            <person name="Leese F."/>
            <person name="Lindquist E."/>
            <person name="Lyon B.R."/>
            <person name="Martin J."/>
            <person name="Mayer C."/>
            <person name="Parker M."/>
            <person name="Quesneville H."/>
            <person name="Raymond J."/>
            <person name="Uhlig C."/>
            <person name="Valentin K.U."/>
            <person name="Worden A.Z."/>
            <person name="Armbrust E.V."/>
            <person name="Bowler C."/>
            <person name="Green B."/>
            <person name="Moulton V."/>
            <person name="Van Oosterhout C."/>
            <person name="Grigoriev I."/>
        </authorList>
    </citation>
    <scope>NUCLEOTIDE SEQUENCE [LARGE SCALE GENOMIC DNA]</scope>
    <source>
        <strain evidence="8 9">CCMP1102</strain>
    </source>
</reference>
<evidence type="ECO:0000256" key="1">
    <source>
        <dbReference type="ARBA" id="ARBA00004141"/>
    </source>
</evidence>
<feature type="domain" description="Major facilitator superfamily (MFS) profile" evidence="7">
    <location>
        <begin position="80"/>
        <end position="581"/>
    </location>
</feature>
<feature type="transmembrane region" description="Helical" evidence="6">
    <location>
        <begin position="123"/>
        <end position="145"/>
    </location>
</feature>